<sequence length="98" mass="12234">MGWGFFICQTDCKNRKRLSEFWLHKNFIGVHYHGWVDLNQKKLAESCTRHRKFKDNYYVAMETIIPFYVIRKIIFSPRVLWELTKWFIRAWRYNNRNK</sequence>
<accession>A0A174QJ00</accession>
<protein>
    <submittedName>
        <fullName evidence="1">Uncharacterized protein</fullName>
    </submittedName>
</protein>
<dbReference type="EMBL" id="CZBL01000002">
    <property type="protein sequence ID" value="CUP70860.1"/>
    <property type="molecule type" value="Genomic_DNA"/>
</dbReference>
<reference evidence="1 2" key="1">
    <citation type="submission" date="2015-09" db="EMBL/GenBank/DDBJ databases">
        <authorList>
            <consortium name="Pathogen Informatics"/>
        </authorList>
    </citation>
    <scope>NUCLEOTIDE SEQUENCE [LARGE SCALE GENOMIC DNA]</scope>
    <source>
        <strain evidence="1 2">2789STDY5834946</strain>
    </source>
</reference>
<dbReference type="AlphaFoldDB" id="A0A174QJ00"/>
<evidence type="ECO:0000313" key="1">
    <source>
        <dbReference type="EMBL" id="CUP70860.1"/>
    </source>
</evidence>
<dbReference type="Proteomes" id="UP000095725">
    <property type="component" value="Unassembled WGS sequence"/>
</dbReference>
<evidence type="ECO:0000313" key="2">
    <source>
        <dbReference type="Proteomes" id="UP000095725"/>
    </source>
</evidence>
<proteinExistence type="predicted"/>
<gene>
    <name evidence="1" type="ORF">ERS852558_00833</name>
</gene>
<name>A0A174QJ00_9BACE</name>
<organism evidence="1 2">
    <name type="scientific">Bacteroides caccae</name>
    <dbReference type="NCBI Taxonomy" id="47678"/>
    <lineage>
        <taxon>Bacteria</taxon>
        <taxon>Pseudomonadati</taxon>
        <taxon>Bacteroidota</taxon>
        <taxon>Bacteroidia</taxon>
        <taxon>Bacteroidales</taxon>
        <taxon>Bacteroidaceae</taxon>
        <taxon>Bacteroides</taxon>
    </lineage>
</organism>